<evidence type="ECO:0000313" key="1">
    <source>
        <dbReference type="EMBL" id="PIL30555.1"/>
    </source>
</evidence>
<evidence type="ECO:0008006" key="3">
    <source>
        <dbReference type="Google" id="ProtNLM"/>
    </source>
</evidence>
<evidence type="ECO:0000313" key="2">
    <source>
        <dbReference type="Proteomes" id="UP000230002"/>
    </source>
</evidence>
<dbReference type="Proteomes" id="UP000230002">
    <property type="component" value="Unassembled WGS sequence"/>
</dbReference>
<dbReference type="OrthoDB" id="3830579at2759"/>
<gene>
    <name evidence="1" type="ORF">GSI_07255</name>
</gene>
<dbReference type="AlphaFoldDB" id="A0A2G8S9V8"/>
<comment type="caution">
    <text evidence="1">The sequence shown here is derived from an EMBL/GenBank/DDBJ whole genome shotgun (WGS) entry which is preliminary data.</text>
</comment>
<dbReference type="Gene3D" id="3.30.70.100">
    <property type="match status" value="1"/>
</dbReference>
<name>A0A2G8S9V8_9APHY</name>
<organism evidence="1 2">
    <name type="scientific">Ganoderma sinense ZZ0214-1</name>
    <dbReference type="NCBI Taxonomy" id="1077348"/>
    <lineage>
        <taxon>Eukaryota</taxon>
        <taxon>Fungi</taxon>
        <taxon>Dikarya</taxon>
        <taxon>Basidiomycota</taxon>
        <taxon>Agaricomycotina</taxon>
        <taxon>Agaricomycetes</taxon>
        <taxon>Polyporales</taxon>
        <taxon>Polyporaceae</taxon>
        <taxon>Ganoderma</taxon>
    </lineage>
</organism>
<dbReference type="EMBL" id="AYKW01000014">
    <property type="protein sequence ID" value="PIL30555.1"/>
    <property type="molecule type" value="Genomic_DNA"/>
</dbReference>
<reference evidence="1 2" key="1">
    <citation type="journal article" date="2015" name="Sci. Rep.">
        <title>Chromosome-level genome map provides insights into diverse defense mechanisms in the medicinal fungus Ganoderma sinense.</title>
        <authorList>
            <person name="Zhu Y."/>
            <person name="Xu J."/>
            <person name="Sun C."/>
            <person name="Zhou S."/>
            <person name="Xu H."/>
            <person name="Nelson D.R."/>
            <person name="Qian J."/>
            <person name="Song J."/>
            <person name="Luo H."/>
            <person name="Xiang L."/>
            <person name="Li Y."/>
            <person name="Xu Z."/>
            <person name="Ji A."/>
            <person name="Wang L."/>
            <person name="Lu S."/>
            <person name="Hayward A."/>
            <person name="Sun W."/>
            <person name="Li X."/>
            <person name="Schwartz D.C."/>
            <person name="Wang Y."/>
            <person name="Chen S."/>
        </authorList>
    </citation>
    <scope>NUCLEOTIDE SEQUENCE [LARGE SCALE GENOMIC DNA]</scope>
    <source>
        <strain evidence="1 2">ZZ0214-1</strain>
    </source>
</reference>
<dbReference type="STRING" id="1077348.A0A2G8S9V8"/>
<accession>A0A2G8S9V8</accession>
<sequence>MPITELVFGPAPKSFQANPADPSLVKPSYDRILKQEGAIKAYYGVKSEDSSVAYGFYVWETLEHHQKFMNKAEYQPMLDAITAMFDLPHITMVHIKTSIEPYAALEAPILEVATCSLHPGRTIEELASALSQLVDLANADKSPISPMLATSGRIVENDHTMIFLMGWPSDQAHALWFEVTPKAVECSNKLHEIADIDTIDTVQTLYY</sequence>
<keyword evidence="2" id="KW-1185">Reference proteome</keyword>
<proteinExistence type="predicted"/>
<protein>
    <recommendedName>
        <fullName evidence="3">ABM domain-containing protein</fullName>
    </recommendedName>
</protein>